<feature type="compositionally biased region" description="Acidic residues" evidence="1">
    <location>
        <begin position="12"/>
        <end position="21"/>
    </location>
</feature>
<accession>A0A0K2B181</accession>
<feature type="region of interest" description="Disordered" evidence="1">
    <location>
        <begin position="1"/>
        <end position="21"/>
    </location>
</feature>
<dbReference type="EMBL" id="CP012382">
    <property type="protein sequence ID" value="AKZ59125.1"/>
    <property type="molecule type" value="Genomic_DNA"/>
</dbReference>
<protein>
    <submittedName>
        <fullName evidence="2">Uncharacterized protein</fullName>
    </submittedName>
</protein>
<evidence type="ECO:0000313" key="3">
    <source>
        <dbReference type="Proteomes" id="UP000061018"/>
    </source>
</evidence>
<dbReference type="AlphaFoldDB" id="A0A0K2B181"/>
<feature type="compositionally biased region" description="Basic and acidic residues" evidence="1">
    <location>
        <begin position="96"/>
        <end position="116"/>
    </location>
</feature>
<reference evidence="3" key="1">
    <citation type="journal article" date="2015" name="J. Biotechnol.">
        <title>Complete genome sequence of Streptomyces ambofaciens ATCC 23877, the spiramycin producer.</title>
        <authorList>
            <person name="Thibessard A."/>
            <person name="Haas D."/>
            <person name="Gerbaud C."/>
            <person name="Aigle B."/>
            <person name="Lautru S."/>
            <person name="Pernodet J.L."/>
            <person name="Leblond P."/>
        </authorList>
    </citation>
    <scope>NUCLEOTIDE SEQUENCE [LARGE SCALE GENOMIC DNA]</scope>
    <source>
        <strain evidence="3">ATCC 23877 / 3486 / DSM 40053 / JCM 4204 / NBRC 12836 / NRRL B-2516</strain>
    </source>
</reference>
<dbReference type="RefSeq" id="WP_053139396.1">
    <property type="nucleotide sequence ID" value="NZ_CP012382.1"/>
</dbReference>
<name>A0A0K2B181_STRA7</name>
<dbReference type="KEGG" id="samb:SAM23877_6080"/>
<dbReference type="Proteomes" id="UP000061018">
    <property type="component" value="Chromosome"/>
</dbReference>
<evidence type="ECO:0000256" key="1">
    <source>
        <dbReference type="SAM" id="MobiDB-lite"/>
    </source>
</evidence>
<evidence type="ECO:0000313" key="2">
    <source>
        <dbReference type="EMBL" id="AKZ59125.1"/>
    </source>
</evidence>
<organism evidence="2 3">
    <name type="scientific">Streptomyces ambofaciens (strain ATCC 23877 / 3486 / DSM 40053 / JCM 4204 / NBRC 12836 / NRRL B-2516)</name>
    <dbReference type="NCBI Taxonomy" id="278992"/>
    <lineage>
        <taxon>Bacteria</taxon>
        <taxon>Bacillati</taxon>
        <taxon>Actinomycetota</taxon>
        <taxon>Actinomycetes</taxon>
        <taxon>Kitasatosporales</taxon>
        <taxon>Streptomycetaceae</taxon>
        <taxon>Streptomyces</taxon>
    </lineage>
</organism>
<feature type="region of interest" description="Disordered" evidence="1">
    <location>
        <begin position="96"/>
        <end position="120"/>
    </location>
</feature>
<gene>
    <name evidence="2" type="ORF">SAM23877_6080</name>
</gene>
<proteinExistence type="predicted"/>
<sequence>MSFLDPNSAPEADQDIDPATFDAEDNELASLAEQLRTQLAEIDAKRADVSKRRVEAGPSRAQIRSELMESLNLFDDEDDPMPAGIKRILDKHAKEWQKTYRDRQRDGKMPSGRSDHGVGGTGIGFDMLLGDKAMERLTREVDDWFTSRANSRNRRGAEAINYDSAMVDRLYEQTRTGRNPDLIGAPSIVSDGAR</sequence>